<reference evidence="1" key="1">
    <citation type="submission" date="2018-07" db="EMBL/GenBank/DDBJ databases">
        <authorList>
            <person name="Quirk P.G."/>
            <person name="Krulwich T.A."/>
        </authorList>
    </citation>
    <scope>NUCLEOTIDE SEQUENCE</scope>
</reference>
<organism evidence="1">
    <name type="scientific">metagenome</name>
    <dbReference type="NCBI Taxonomy" id="256318"/>
    <lineage>
        <taxon>unclassified sequences</taxon>
        <taxon>metagenomes</taxon>
    </lineage>
</organism>
<protein>
    <submittedName>
        <fullName evidence="1">Uncharacterized protein</fullName>
    </submittedName>
</protein>
<dbReference type="AlphaFoldDB" id="A0A380TKN5"/>
<sequence>MSRWILSKPEYHDDSPIAVAGKLVLNSTVAIKQTISDHAKKVARNDDLSDSGKQKRLAKLAADEIKTFRSAQQRAVNDLHEARTKAQNKRQDAPLKVSFEERKMMAEYLRSITRDERTNLIRQAAAGKIQGSDLIMNAVLELPPFLVGYNDADQILVDAKSEYLARVAPQAVSELADIEQAELDLNLASEELVKFGHEVAGQAFEDALAAMEGRKPWSELTIQEKVEAAEKRGDRSIDDLMKDGVFVGEEALAAHRETADRRQELRDEWAGYTTTQKIDNADFSPYRVEMMEGE</sequence>
<proteinExistence type="predicted"/>
<evidence type="ECO:0000313" key="1">
    <source>
        <dbReference type="EMBL" id="SUS08214.1"/>
    </source>
</evidence>
<accession>A0A380TKN5</accession>
<name>A0A380TKN5_9ZZZZ</name>
<gene>
    <name evidence="1" type="ORF">DF3PB_600018</name>
</gene>
<dbReference type="EMBL" id="UIDG01000557">
    <property type="protein sequence ID" value="SUS08214.1"/>
    <property type="molecule type" value="Genomic_DNA"/>
</dbReference>